<keyword evidence="1" id="KW-0732">Signal</keyword>
<dbReference type="AlphaFoldDB" id="A0AA88J4D8"/>
<protein>
    <recommendedName>
        <fullName evidence="4">Secreted protein</fullName>
    </recommendedName>
</protein>
<evidence type="ECO:0000313" key="3">
    <source>
        <dbReference type="Proteomes" id="UP001187192"/>
    </source>
</evidence>
<dbReference type="Proteomes" id="UP001187192">
    <property type="component" value="Unassembled WGS sequence"/>
</dbReference>
<accession>A0AA88J4D8</accession>
<evidence type="ECO:0000256" key="1">
    <source>
        <dbReference type="SAM" id="SignalP"/>
    </source>
</evidence>
<name>A0AA88J4D8_FICCA</name>
<evidence type="ECO:0000313" key="2">
    <source>
        <dbReference type="EMBL" id="GMN60981.1"/>
    </source>
</evidence>
<evidence type="ECO:0008006" key="4">
    <source>
        <dbReference type="Google" id="ProtNLM"/>
    </source>
</evidence>
<feature type="chain" id="PRO_5041672578" description="Secreted protein" evidence="1">
    <location>
        <begin position="19"/>
        <end position="91"/>
    </location>
</feature>
<comment type="caution">
    <text evidence="2">The sequence shown here is derived from an EMBL/GenBank/DDBJ whole genome shotgun (WGS) entry which is preliminary data.</text>
</comment>
<proteinExistence type="predicted"/>
<reference evidence="2" key="1">
    <citation type="submission" date="2023-07" db="EMBL/GenBank/DDBJ databases">
        <title>draft genome sequence of fig (Ficus carica).</title>
        <authorList>
            <person name="Takahashi T."/>
            <person name="Nishimura K."/>
        </authorList>
    </citation>
    <scope>NUCLEOTIDE SEQUENCE</scope>
</reference>
<feature type="signal peptide" evidence="1">
    <location>
        <begin position="1"/>
        <end position="18"/>
    </location>
</feature>
<keyword evidence="3" id="KW-1185">Reference proteome</keyword>
<sequence length="91" mass="10109">MPMKLMELITVASTLSFALPTGDVPSIVPFADMLQQLAFELLEVDLAFFCSMSWRLWGEQNNISHGKVISSSESILELGMTGLGEWSNVYH</sequence>
<organism evidence="2 3">
    <name type="scientific">Ficus carica</name>
    <name type="common">Common fig</name>
    <dbReference type="NCBI Taxonomy" id="3494"/>
    <lineage>
        <taxon>Eukaryota</taxon>
        <taxon>Viridiplantae</taxon>
        <taxon>Streptophyta</taxon>
        <taxon>Embryophyta</taxon>
        <taxon>Tracheophyta</taxon>
        <taxon>Spermatophyta</taxon>
        <taxon>Magnoliopsida</taxon>
        <taxon>eudicotyledons</taxon>
        <taxon>Gunneridae</taxon>
        <taxon>Pentapetalae</taxon>
        <taxon>rosids</taxon>
        <taxon>fabids</taxon>
        <taxon>Rosales</taxon>
        <taxon>Moraceae</taxon>
        <taxon>Ficeae</taxon>
        <taxon>Ficus</taxon>
    </lineage>
</organism>
<dbReference type="EMBL" id="BTGU01000104">
    <property type="protein sequence ID" value="GMN60981.1"/>
    <property type="molecule type" value="Genomic_DNA"/>
</dbReference>
<gene>
    <name evidence="2" type="ORF">TIFTF001_030071</name>
</gene>